<evidence type="ECO:0000259" key="4">
    <source>
        <dbReference type="PROSITE" id="PS51186"/>
    </source>
</evidence>
<proteinExistence type="inferred from homology"/>
<dbReference type="PANTHER" id="PTHR43792">
    <property type="entry name" value="GNAT FAMILY, PUTATIVE (AFU_ORTHOLOGUE AFUA_3G00765)-RELATED-RELATED"/>
    <property type="match status" value="1"/>
</dbReference>
<evidence type="ECO:0000256" key="3">
    <source>
        <dbReference type="ARBA" id="ARBA00038502"/>
    </source>
</evidence>
<gene>
    <name evidence="5" type="ORF">Adu01nite_30070</name>
</gene>
<evidence type="ECO:0000313" key="6">
    <source>
        <dbReference type="Proteomes" id="UP000637628"/>
    </source>
</evidence>
<dbReference type="InterPro" id="IPR051531">
    <property type="entry name" value="N-acetyltransferase"/>
</dbReference>
<dbReference type="Gene3D" id="3.40.630.30">
    <property type="match status" value="1"/>
</dbReference>
<keyword evidence="1" id="KW-0808">Transferase</keyword>
<dbReference type="Pfam" id="PF13302">
    <property type="entry name" value="Acetyltransf_3"/>
    <property type="match status" value="1"/>
</dbReference>
<organism evidence="5 6">
    <name type="scientific">Paractinoplanes durhamensis</name>
    <dbReference type="NCBI Taxonomy" id="113563"/>
    <lineage>
        <taxon>Bacteria</taxon>
        <taxon>Bacillati</taxon>
        <taxon>Actinomycetota</taxon>
        <taxon>Actinomycetes</taxon>
        <taxon>Micromonosporales</taxon>
        <taxon>Micromonosporaceae</taxon>
        <taxon>Paractinoplanes</taxon>
    </lineage>
</organism>
<feature type="domain" description="N-acetyltransferase" evidence="4">
    <location>
        <begin position="1"/>
        <end position="145"/>
    </location>
</feature>
<keyword evidence="2" id="KW-0012">Acyltransferase</keyword>
<dbReference type="InterPro" id="IPR016181">
    <property type="entry name" value="Acyl_CoA_acyltransferase"/>
</dbReference>
<dbReference type="EMBL" id="BOML01000025">
    <property type="protein sequence ID" value="GIE01657.1"/>
    <property type="molecule type" value="Genomic_DNA"/>
</dbReference>
<evidence type="ECO:0000313" key="5">
    <source>
        <dbReference type="EMBL" id="GIE01657.1"/>
    </source>
</evidence>
<dbReference type="PANTHER" id="PTHR43792:SF8">
    <property type="entry name" value="[RIBOSOMAL PROTEIN US5]-ALANINE N-ACETYLTRANSFERASE"/>
    <property type="match status" value="1"/>
</dbReference>
<protein>
    <submittedName>
        <fullName evidence="5">N-acetyltransferase</fullName>
    </submittedName>
</protein>
<dbReference type="Proteomes" id="UP000637628">
    <property type="component" value="Unassembled WGS sequence"/>
</dbReference>
<name>A0ABQ3YVV8_9ACTN</name>
<dbReference type="SUPFAM" id="SSF55729">
    <property type="entry name" value="Acyl-CoA N-acyltransferases (Nat)"/>
    <property type="match status" value="1"/>
</dbReference>
<evidence type="ECO:0000256" key="2">
    <source>
        <dbReference type="ARBA" id="ARBA00023315"/>
    </source>
</evidence>
<reference evidence="5 6" key="1">
    <citation type="submission" date="2021-01" db="EMBL/GenBank/DDBJ databases">
        <title>Whole genome shotgun sequence of Actinoplanes durhamensis NBRC 14914.</title>
        <authorList>
            <person name="Komaki H."/>
            <person name="Tamura T."/>
        </authorList>
    </citation>
    <scope>NUCLEOTIDE SEQUENCE [LARGE SCALE GENOMIC DNA]</scope>
    <source>
        <strain evidence="5 6">NBRC 14914</strain>
    </source>
</reference>
<keyword evidence="6" id="KW-1185">Reference proteome</keyword>
<dbReference type="InterPro" id="IPR000182">
    <property type="entry name" value="GNAT_dom"/>
</dbReference>
<comment type="caution">
    <text evidence="5">The sequence shown here is derived from an EMBL/GenBank/DDBJ whole genome shotgun (WGS) entry which is preliminary data.</text>
</comment>
<comment type="similarity">
    <text evidence="3">Belongs to the acetyltransferase family. RimJ subfamily.</text>
</comment>
<dbReference type="PROSITE" id="PS51186">
    <property type="entry name" value="GNAT"/>
    <property type="match status" value="1"/>
</dbReference>
<evidence type="ECO:0000256" key="1">
    <source>
        <dbReference type="ARBA" id="ARBA00022679"/>
    </source>
</evidence>
<sequence>MPESSQFQGWGPNTEAETQSFVREASALWHSKPQTSFPHAIVAGADVIGIADLHLRGAHQGEIGYGIHPDRWGRGAATAAARELLRQAFEEHYLHRVYGTCDPRNSASARVLLKIGMAYEGRMRETVRIRDGWRDSDLYAILEQEWRAR</sequence>
<accession>A0ABQ3YVV8</accession>